<dbReference type="GeneID" id="80558534"/>
<dbReference type="RefSeq" id="YP_010841937.1">
    <property type="nucleotide sequence ID" value="NC_079139.1"/>
</dbReference>
<dbReference type="Proteomes" id="UP001321479">
    <property type="component" value="Segment"/>
</dbReference>
<evidence type="ECO:0000313" key="1">
    <source>
        <dbReference type="EMBL" id="BCS83329.1"/>
    </source>
</evidence>
<accession>A0ABM7NT73</accession>
<reference evidence="1 2" key="1">
    <citation type="submission" date="2021-02" db="EMBL/GenBank/DDBJ databases">
        <title>Cotonvirus japonicus, which uses Golgi apparatus of host cells for its virion factory, phylogenetically links tailed tupanvirus and icosahedral mimivirus.</title>
        <authorList>
            <person name="Takahashi H."/>
            <person name="Fukaya S."/>
            <person name="Song C."/>
            <person name="Murata K."/>
            <person name="Takemura M."/>
        </authorList>
    </citation>
    <scope>NUCLEOTIDE SEQUENCE [LARGE SCALE GENOMIC DNA]</scope>
</reference>
<protein>
    <submittedName>
        <fullName evidence="1">Uncharacterized protein</fullName>
    </submittedName>
</protein>
<keyword evidence="2" id="KW-1185">Reference proteome</keyword>
<sequence length="178" mass="20740">MDFFDVEKHIDPNTPGIQYLFTNPWLVCTEKSRIYQFKTVAGFWDIFSNKTSCEKLTISRKTYHNSNTNDNFYVVINLKTGDEFHANNNYKMFLKLLLGVVGETFINYTNTNIIVNSITLLNIDQPNHIIITGNLSKKITRLSQLSINAEYFNIMTNTNFSEKIFFFANKNNNDDLFM</sequence>
<name>A0ABM7NT73_9VIRU</name>
<dbReference type="EMBL" id="AP024483">
    <property type="protein sequence ID" value="BCS83329.1"/>
    <property type="molecule type" value="Genomic_DNA"/>
</dbReference>
<organism evidence="1 2">
    <name type="scientific">Cotonvirus japonicus</name>
    <dbReference type="NCBI Taxonomy" id="2811091"/>
    <lineage>
        <taxon>Viruses</taxon>
        <taxon>Varidnaviria</taxon>
        <taxon>Bamfordvirae</taxon>
        <taxon>Nucleocytoviricota</taxon>
        <taxon>Megaviricetes</taxon>
        <taxon>Imitervirales</taxon>
        <taxon>Mimiviridae</taxon>
        <taxon>Megamimivirinae</taxon>
        <taxon>Cotonvirus</taxon>
        <taxon>Cotonvirus japonicum</taxon>
    </lineage>
</organism>
<evidence type="ECO:0000313" key="2">
    <source>
        <dbReference type="Proteomes" id="UP001321479"/>
    </source>
</evidence>
<proteinExistence type="predicted"/>